<dbReference type="Proteomes" id="UP001610432">
    <property type="component" value="Unassembled WGS sequence"/>
</dbReference>
<dbReference type="GeneID" id="98149485"/>
<feature type="domain" description="PNPLA" evidence="5">
    <location>
        <begin position="484"/>
        <end position="675"/>
    </location>
</feature>
<feature type="short sequence motif" description="GXSXG" evidence="4">
    <location>
        <begin position="522"/>
        <end position="526"/>
    </location>
</feature>
<proteinExistence type="predicted"/>
<accession>A0ABR4LRZ3</accession>
<name>A0ABR4LRZ3_9EURO</name>
<sequence length="942" mass="106614">MAKCDHISWVKFTEEKATPQLVYGSRFAQVIAELPDPSTQLPQVVFCLGRRLKDQALRELCGSNYRGQHRLQRCINLRSDNRTLHSLQPRFFADCDPTREPLPASPESMAICHLEQVHGIDLAKSTDSLYDLVLARLLFLYVDVLCIFADDMGGLEGVRERLSTWARIGSASSLPNVVRPRVIVVTGEQSQSVTHNILEEGDFLYDLLHVGDLPFYAVFGDVQVCRLPPGEHSSEARYLGLHQEVTQQLRNMRSIREQQQVLFSAKHLNSFFELSIQHFSTEPFVPFNYIKAARQWNPLDGAFTSHLISFLETGKHAPYDEMASYIASAILMDAYPNRAHPFAPSAVFKTLYHDACSRAFQHCYRGTAIVSTQCKKVEGQLKSFFEEMTTNSTPSWELHRRNLSTQKKFWTHHRSNKTCLVCLRRQPEHMPTCGHAICDTCTEIFGEPVPHAESEYIVRQCVVCSALVCLTVKLKPPTAAPRVLSIDGGGPRAVIPLEHLEILQEILGPDLPVGDFFELKVGTSSGGLIVLSITLRCLDITQSFSLRRKWPGSWLHDERYDSTLFDDVLKEHYTPTQRLFDTPASMVSSGKVAVTATSLDGDQFIFTNYNGTAPRQLESVYERLRPEVESEPFVWQVARSTAAAPSLFSTTHLPGLGSFQDGGIPRYNNPASVAELEVKHLWPGAEPDVFITLGTGTGLRSSKPFSFRNIIADGWISRVYRAVQRTFDGRLPWLEQYARLDENAKDHYFRFDSSFRELPAMDDTKCMEYLSDQTRIQSSWQNSSEAVLTLLISSFFFTLDVLPEFRSGFFHCKGTIRSRCAPEPLIRKLSQLEPSRQDFFKDQLNLGLYLSPVDICPSCHQYSLAVRFYVRNLDEKITLSLQLGTKKHRLSAFPKSIHEVVDEQGLDAPFGLSNHDIPLHINCPTCATRVSTQRKKRKFSEI</sequence>
<dbReference type="EMBL" id="JBFXLQ010000027">
    <property type="protein sequence ID" value="KAL2866173.1"/>
    <property type="molecule type" value="Genomic_DNA"/>
</dbReference>
<feature type="active site" description="Proton acceptor" evidence="4">
    <location>
        <position position="661"/>
    </location>
</feature>
<reference evidence="6 7" key="1">
    <citation type="submission" date="2024-07" db="EMBL/GenBank/DDBJ databases">
        <title>Section-level genome sequencing and comparative genomics of Aspergillus sections Usti and Cavernicolus.</title>
        <authorList>
            <consortium name="Lawrence Berkeley National Laboratory"/>
            <person name="Nybo J.L."/>
            <person name="Vesth T.C."/>
            <person name="Theobald S."/>
            <person name="Frisvad J.C."/>
            <person name="Larsen T.O."/>
            <person name="Kjaerboelling I."/>
            <person name="Rothschild-Mancinelli K."/>
            <person name="Lyhne E.K."/>
            <person name="Kogle M.E."/>
            <person name="Barry K."/>
            <person name="Clum A."/>
            <person name="Na H."/>
            <person name="Ledsgaard L."/>
            <person name="Lin J."/>
            <person name="Lipzen A."/>
            <person name="Kuo A."/>
            <person name="Riley R."/>
            <person name="Mondo S."/>
            <person name="Labutti K."/>
            <person name="Haridas S."/>
            <person name="Pangalinan J."/>
            <person name="Salamov A.A."/>
            <person name="Simmons B.A."/>
            <person name="Magnuson J.K."/>
            <person name="Chen J."/>
            <person name="Drula E."/>
            <person name="Henrissat B."/>
            <person name="Wiebenga A."/>
            <person name="Lubbers R.J."/>
            <person name="Gomes A.C."/>
            <person name="Macurrencykelacurrency M.R."/>
            <person name="Stajich J."/>
            <person name="Grigoriev I.V."/>
            <person name="Mortensen U.H."/>
            <person name="De Vries R.P."/>
            <person name="Baker S.E."/>
            <person name="Andersen M.R."/>
        </authorList>
    </citation>
    <scope>NUCLEOTIDE SEQUENCE [LARGE SCALE GENOMIC DNA]</scope>
    <source>
        <strain evidence="6 7">CBS 449.75</strain>
    </source>
</reference>
<dbReference type="PROSITE" id="PS51635">
    <property type="entry name" value="PNPLA"/>
    <property type="match status" value="1"/>
</dbReference>
<evidence type="ECO:0000259" key="5">
    <source>
        <dbReference type="PROSITE" id="PS51635"/>
    </source>
</evidence>
<keyword evidence="7" id="KW-1185">Reference proteome</keyword>
<feature type="short sequence motif" description="DGA/G" evidence="4">
    <location>
        <begin position="661"/>
        <end position="663"/>
    </location>
</feature>
<evidence type="ECO:0000256" key="4">
    <source>
        <dbReference type="PROSITE-ProRule" id="PRU01161"/>
    </source>
</evidence>
<dbReference type="InterPro" id="IPR016035">
    <property type="entry name" value="Acyl_Trfase/lysoPLipase"/>
</dbReference>
<gene>
    <name evidence="6" type="ORF">BJX67DRAFT_388832</name>
</gene>
<dbReference type="RefSeq" id="XP_070885152.1">
    <property type="nucleotide sequence ID" value="XM_071034413.1"/>
</dbReference>
<evidence type="ECO:0000313" key="7">
    <source>
        <dbReference type="Proteomes" id="UP001610432"/>
    </source>
</evidence>
<evidence type="ECO:0000313" key="6">
    <source>
        <dbReference type="EMBL" id="KAL2866173.1"/>
    </source>
</evidence>
<comment type="caution">
    <text evidence="6">The sequence shown here is derived from an EMBL/GenBank/DDBJ whole genome shotgun (WGS) entry which is preliminary data.</text>
</comment>
<dbReference type="CDD" id="cd07199">
    <property type="entry name" value="Pat17_PNPLA8_PNPLA9_like"/>
    <property type="match status" value="1"/>
</dbReference>
<comment type="caution">
    <text evidence="4">Lacks conserved residue(s) required for the propagation of feature annotation.</text>
</comment>
<keyword evidence="2 4" id="KW-0442">Lipid degradation</keyword>
<feature type="active site" description="Nucleophile" evidence="4">
    <location>
        <position position="524"/>
    </location>
</feature>
<protein>
    <submittedName>
        <fullName evidence="6">FabD/lysophospholipase-like protein</fullName>
    </submittedName>
</protein>
<dbReference type="InterPro" id="IPR002641">
    <property type="entry name" value="PNPLA_dom"/>
</dbReference>
<evidence type="ECO:0000256" key="1">
    <source>
        <dbReference type="ARBA" id="ARBA00022801"/>
    </source>
</evidence>
<dbReference type="Gene3D" id="3.40.1090.10">
    <property type="entry name" value="Cytosolic phospholipase A2 catalytic domain"/>
    <property type="match status" value="1"/>
</dbReference>
<keyword evidence="1 4" id="KW-0378">Hydrolase</keyword>
<dbReference type="PANTHER" id="PTHR24185:SF1">
    <property type="entry name" value="CALCIUM-INDEPENDENT PHOSPHOLIPASE A2-GAMMA"/>
    <property type="match status" value="1"/>
</dbReference>
<dbReference type="Pfam" id="PF01734">
    <property type="entry name" value="Patatin"/>
    <property type="match status" value="1"/>
</dbReference>
<dbReference type="PANTHER" id="PTHR24185">
    <property type="entry name" value="CALCIUM-INDEPENDENT PHOSPHOLIPASE A2-GAMMA"/>
    <property type="match status" value="1"/>
</dbReference>
<dbReference type="SUPFAM" id="SSF52151">
    <property type="entry name" value="FabD/lysophospholipase-like"/>
    <property type="match status" value="1"/>
</dbReference>
<evidence type="ECO:0000256" key="2">
    <source>
        <dbReference type="ARBA" id="ARBA00022963"/>
    </source>
</evidence>
<keyword evidence="3 4" id="KW-0443">Lipid metabolism</keyword>
<evidence type="ECO:0000256" key="3">
    <source>
        <dbReference type="ARBA" id="ARBA00023098"/>
    </source>
</evidence>
<organism evidence="6 7">
    <name type="scientific">Aspergillus lucknowensis</name>
    <dbReference type="NCBI Taxonomy" id="176173"/>
    <lineage>
        <taxon>Eukaryota</taxon>
        <taxon>Fungi</taxon>
        <taxon>Dikarya</taxon>
        <taxon>Ascomycota</taxon>
        <taxon>Pezizomycotina</taxon>
        <taxon>Eurotiomycetes</taxon>
        <taxon>Eurotiomycetidae</taxon>
        <taxon>Eurotiales</taxon>
        <taxon>Aspergillaceae</taxon>
        <taxon>Aspergillus</taxon>
        <taxon>Aspergillus subgen. Nidulantes</taxon>
    </lineage>
</organism>